<dbReference type="InParanoid" id="A0A2J7RMN8"/>
<dbReference type="Pfam" id="PF05699">
    <property type="entry name" value="Dimer_Tnp_hAT"/>
    <property type="match status" value="1"/>
</dbReference>
<name>A0A2J7RMN8_9NEOP</name>
<dbReference type="SUPFAM" id="SSF53098">
    <property type="entry name" value="Ribonuclease H-like"/>
    <property type="match status" value="1"/>
</dbReference>
<dbReference type="PANTHER" id="PTHR45913">
    <property type="entry name" value="EPM2A-INTERACTING PROTEIN 1"/>
    <property type="match status" value="1"/>
</dbReference>
<evidence type="ECO:0000313" key="3">
    <source>
        <dbReference type="Proteomes" id="UP000235965"/>
    </source>
</evidence>
<dbReference type="InterPro" id="IPR008906">
    <property type="entry name" value="HATC_C_dom"/>
</dbReference>
<feature type="non-terminal residue" evidence="2">
    <location>
        <position position="238"/>
    </location>
</feature>
<feature type="domain" description="HAT C-terminal dimerisation" evidence="1">
    <location>
        <begin position="162"/>
        <end position="220"/>
    </location>
</feature>
<dbReference type="STRING" id="105785.A0A2J7RMN8"/>
<dbReference type="GO" id="GO:0046983">
    <property type="term" value="F:protein dimerization activity"/>
    <property type="evidence" value="ECO:0007669"/>
    <property type="project" value="InterPro"/>
</dbReference>
<gene>
    <name evidence="2" type="ORF">B7P43_G10274</name>
</gene>
<organism evidence="2 3">
    <name type="scientific">Cryptotermes secundus</name>
    <dbReference type="NCBI Taxonomy" id="105785"/>
    <lineage>
        <taxon>Eukaryota</taxon>
        <taxon>Metazoa</taxon>
        <taxon>Ecdysozoa</taxon>
        <taxon>Arthropoda</taxon>
        <taxon>Hexapoda</taxon>
        <taxon>Insecta</taxon>
        <taxon>Pterygota</taxon>
        <taxon>Neoptera</taxon>
        <taxon>Polyneoptera</taxon>
        <taxon>Dictyoptera</taxon>
        <taxon>Blattodea</taxon>
        <taxon>Blattoidea</taxon>
        <taxon>Termitoidae</taxon>
        <taxon>Kalotermitidae</taxon>
        <taxon>Cryptotermitinae</taxon>
        <taxon>Cryptotermes</taxon>
    </lineage>
</organism>
<dbReference type="InterPro" id="IPR012337">
    <property type="entry name" value="RNaseH-like_sf"/>
</dbReference>
<protein>
    <recommendedName>
        <fullName evidence="1">HAT C-terminal dimerisation domain-containing protein</fullName>
    </recommendedName>
</protein>
<evidence type="ECO:0000313" key="2">
    <source>
        <dbReference type="EMBL" id="PNF42103.1"/>
    </source>
</evidence>
<comment type="caution">
    <text evidence="2">The sequence shown here is derived from an EMBL/GenBank/DDBJ whole genome shotgun (WGS) entry which is preliminary data.</text>
</comment>
<keyword evidence="3" id="KW-1185">Reference proteome</keyword>
<sequence>MYTFLEEEKHEYAKHFVETDFLVKLAYLCDIFEKLNALNLSLQGGNMHHFEIGREVFSFQKKKIQLWRRKMNEDGGKDCFPLLQQFVISNEVDFSHNVKSVFEEHLSQLINWFKKYFQEDNIDKFAWIQDPFRAKAPSEFTSVEEENLIELSCDNTLKTKFGSMELTDFWISVKDEYPLLSDKAQRILITFATSYLCEAGFSAVAVIKSKYRAKINVEQEMRVAVSSLIPRFEKMCSE</sequence>
<evidence type="ECO:0000259" key="1">
    <source>
        <dbReference type="Pfam" id="PF05699"/>
    </source>
</evidence>
<proteinExistence type="predicted"/>
<accession>A0A2J7RMN8</accession>
<dbReference type="AlphaFoldDB" id="A0A2J7RMN8"/>
<reference evidence="2 3" key="1">
    <citation type="submission" date="2017-12" db="EMBL/GenBank/DDBJ databases">
        <title>Hemimetabolous genomes reveal molecular basis of termite eusociality.</title>
        <authorList>
            <person name="Harrison M.C."/>
            <person name="Jongepier E."/>
            <person name="Robertson H.M."/>
            <person name="Arning N."/>
            <person name="Bitard-Feildel T."/>
            <person name="Chao H."/>
            <person name="Childers C.P."/>
            <person name="Dinh H."/>
            <person name="Doddapaneni H."/>
            <person name="Dugan S."/>
            <person name="Gowin J."/>
            <person name="Greiner C."/>
            <person name="Han Y."/>
            <person name="Hu H."/>
            <person name="Hughes D.S.T."/>
            <person name="Huylmans A.-K."/>
            <person name="Kemena C."/>
            <person name="Kremer L.P.M."/>
            <person name="Lee S.L."/>
            <person name="Lopez-Ezquerra A."/>
            <person name="Mallet L."/>
            <person name="Monroy-Kuhn J.M."/>
            <person name="Moser A."/>
            <person name="Murali S.C."/>
            <person name="Muzny D.M."/>
            <person name="Otani S."/>
            <person name="Piulachs M.-D."/>
            <person name="Poelchau M."/>
            <person name="Qu J."/>
            <person name="Schaub F."/>
            <person name="Wada-Katsumata A."/>
            <person name="Worley K.C."/>
            <person name="Xie Q."/>
            <person name="Ylla G."/>
            <person name="Poulsen M."/>
            <person name="Gibbs R.A."/>
            <person name="Schal C."/>
            <person name="Richards S."/>
            <person name="Belles X."/>
            <person name="Korb J."/>
            <person name="Bornberg-Bauer E."/>
        </authorList>
    </citation>
    <scope>NUCLEOTIDE SEQUENCE [LARGE SCALE GENOMIC DNA]</scope>
    <source>
        <tissue evidence="2">Whole body</tissue>
    </source>
</reference>
<dbReference type="EMBL" id="NEVH01002552">
    <property type="protein sequence ID" value="PNF42103.1"/>
    <property type="molecule type" value="Genomic_DNA"/>
</dbReference>
<dbReference type="PANTHER" id="PTHR45913:SF19">
    <property type="entry name" value="LOW QUALITY PROTEIN: ZINC FINGER BED DOMAIN-CONTAINING PROTEIN 5-LIKE"/>
    <property type="match status" value="1"/>
</dbReference>
<dbReference type="Proteomes" id="UP000235965">
    <property type="component" value="Unassembled WGS sequence"/>
</dbReference>